<dbReference type="PRINTS" id="PR00726">
    <property type="entry name" value="LEXASERPTASE"/>
</dbReference>
<dbReference type="Gene3D" id="2.10.109.10">
    <property type="entry name" value="Umud Fragment, subunit A"/>
    <property type="match status" value="1"/>
</dbReference>
<dbReference type="GO" id="GO:0006281">
    <property type="term" value="P:DNA repair"/>
    <property type="evidence" value="ECO:0007669"/>
    <property type="project" value="UniProtKB-KW"/>
</dbReference>
<proteinExistence type="inferred from homology"/>
<organism evidence="9 10">
    <name type="scientific">Parazoarcus communis SWub3 = DSM 12120</name>
    <dbReference type="NCBI Taxonomy" id="1121029"/>
    <lineage>
        <taxon>Bacteria</taxon>
        <taxon>Pseudomonadati</taxon>
        <taxon>Pseudomonadota</taxon>
        <taxon>Betaproteobacteria</taxon>
        <taxon>Rhodocyclales</taxon>
        <taxon>Zoogloeaceae</taxon>
        <taxon>Parazoarcus</taxon>
    </lineage>
</organism>
<name>A0A323V107_9RHOO</name>
<evidence type="ECO:0000256" key="3">
    <source>
        <dbReference type="ARBA" id="ARBA00022801"/>
    </source>
</evidence>
<evidence type="ECO:0000256" key="6">
    <source>
        <dbReference type="ARBA" id="ARBA00023236"/>
    </source>
</evidence>
<keyword evidence="5" id="KW-0234">DNA repair</keyword>
<dbReference type="GO" id="GO:0006355">
    <property type="term" value="P:regulation of DNA-templated transcription"/>
    <property type="evidence" value="ECO:0007669"/>
    <property type="project" value="InterPro"/>
</dbReference>
<evidence type="ECO:0000313" key="10">
    <source>
        <dbReference type="Proteomes" id="UP000248259"/>
    </source>
</evidence>
<dbReference type="CDD" id="cd06529">
    <property type="entry name" value="S24_LexA-like"/>
    <property type="match status" value="1"/>
</dbReference>
<dbReference type="InterPro" id="IPR050077">
    <property type="entry name" value="LexA_repressor"/>
</dbReference>
<dbReference type="InterPro" id="IPR006197">
    <property type="entry name" value="Peptidase_S24_LexA"/>
</dbReference>
<evidence type="ECO:0000259" key="8">
    <source>
        <dbReference type="Pfam" id="PF00717"/>
    </source>
</evidence>
<dbReference type="OrthoDB" id="9802364at2"/>
<accession>A0A323V107</accession>
<comment type="similarity">
    <text evidence="1 7">Belongs to the peptidase S24 family.</text>
</comment>
<dbReference type="PANTHER" id="PTHR33516:SF2">
    <property type="entry name" value="LEXA REPRESSOR-RELATED"/>
    <property type="match status" value="1"/>
</dbReference>
<dbReference type="Pfam" id="PF00717">
    <property type="entry name" value="Peptidase_S24"/>
    <property type="match status" value="1"/>
</dbReference>
<keyword evidence="10" id="KW-1185">Reference proteome</keyword>
<dbReference type="AlphaFoldDB" id="A0A323V107"/>
<dbReference type="PANTHER" id="PTHR33516">
    <property type="entry name" value="LEXA REPRESSOR"/>
    <property type="match status" value="1"/>
</dbReference>
<evidence type="ECO:0000313" key="9">
    <source>
        <dbReference type="EMBL" id="PZA18407.1"/>
    </source>
</evidence>
<dbReference type="GO" id="GO:0009432">
    <property type="term" value="P:SOS response"/>
    <property type="evidence" value="ECO:0007669"/>
    <property type="project" value="UniProtKB-KW"/>
</dbReference>
<dbReference type="InterPro" id="IPR036286">
    <property type="entry name" value="LexA/Signal_pep-like_sf"/>
</dbReference>
<keyword evidence="6" id="KW-0742">SOS response</keyword>
<dbReference type="GO" id="GO:0016787">
    <property type="term" value="F:hydrolase activity"/>
    <property type="evidence" value="ECO:0007669"/>
    <property type="project" value="UniProtKB-KW"/>
</dbReference>
<evidence type="ECO:0000256" key="5">
    <source>
        <dbReference type="ARBA" id="ARBA00023204"/>
    </source>
</evidence>
<evidence type="ECO:0000256" key="1">
    <source>
        <dbReference type="ARBA" id="ARBA00007484"/>
    </source>
</evidence>
<protein>
    <submittedName>
        <fullName evidence="9">Error-prone repair protein UmuD</fullName>
    </submittedName>
</protein>
<dbReference type="EMBL" id="QKOE01000001">
    <property type="protein sequence ID" value="PZA18407.1"/>
    <property type="molecule type" value="Genomic_DNA"/>
</dbReference>
<gene>
    <name evidence="9" type="ORF">DNK49_02440</name>
</gene>
<comment type="caution">
    <text evidence="9">The sequence shown here is derived from an EMBL/GenBank/DDBJ whole genome shotgun (WGS) entry which is preliminary data.</text>
</comment>
<keyword evidence="2" id="KW-0227">DNA damage</keyword>
<keyword evidence="3 7" id="KW-0378">Hydrolase</keyword>
<dbReference type="NCBIfam" id="NF007621">
    <property type="entry name" value="PRK10276.1"/>
    <property type="match status" value="1"/>
</dbReference>
<dbReference type="InterPro" id="IPR039418">
    <property type="entry name" value="LexA-like"/>
</dbReference>
<feature type="domain" description="Peptidase S24/S26A/S26B/S26C" evidence="8">
    <location>
        <begin position="57"/>
        <end position="174"/>
    </location>
</feature>
<dbReference type="RefSeq" id="WP_110522708.1">
    <property type="nucleotide sequence ID" value="NZ_QKOE01000001.1"/>
</dbReference>
<dbReference type="GO" id="GO:0003677">
    <property type="term" value="F:DNA binding"/>
    <property type="evidence" value="ECO:0007669"/>
    <property type="project" value="InterPro"/>
</dbReference>
<keyword evidence="4 7" id="KW-0068">Autocatalytic cleavage</keyword>
<evidence type="ECO:0000256" key="7">
    <source>
        <dbReference type="RuleBase" id="RU003991"/>
    </source>
</evidence>
<dbReference type="SUPFAM" id="SSF51306">
    <property type="entry name" value="LexA/Signal peptidase"/>
    <property type="match status" value="1"/>
</dbReference>
<reference evidence="9 10" key="1">
    <citation type="submission" date="2018-06" db="EMBL/GenBank/DDBJ databases">
        <title>Azoarcus communis strain SWub3 genome.</title>
        <authorList>
            <person name="Zorraquino Salvo V."/>
            <person name="Toubiana D."/>
            <person name="Blumwald E."/>
        </authorList>
    </citation>
    <scope>NUCLEOTIDE SEQUENCE [LARGE SCALE GENOMIC DNA]</scope>
    <source>
        <strain evidence="9 10">SWub3</strain>
    </source>
</reference>
<evidence type="ECO:0000256" key="4">
    <source>
        <dbReference type="ARBA" id="ARBA00022813"/>
    </source>
</evidence>
<sequence>MNDCHPLLHSDRADVTPLVASVSSSDFTQRRRLRSPGPEDFPETLWPDRNATTLAIPLAAGKVSAGFPSPAADYEDKRLDINDYLVRNAVSTFFFPVQGDSMQGAEIFDGDILVVDKSVEPQHGHIVVAFVDGERLVKRLYKRGARVALVAENPAYPTIEVTGEMEMVVWGVVVGKFKRLL</sequence>
<dbReference type="Proteomes" id="UP000248259">
    <property type="component" value="Unassembled WGS sequence"/>
</dbReference>
<dbReference type="InterPro" id="IPR015927">
    <property type="entry name" value="Peptidase_S24_S26A/B/C"/>
</dbReference>
<evidence type="ECO:0000256" key="2">
    <source>
        <dbReference type="ARBA" id="ARBA00022763"/>
    </source>
</evidence>